<protein>
    <recommendedName>
        <fullName evidence="3">Phage tail collar domain-containing protein</fullName>
    </recommendedName>
</protein>
<feature type="compositionally biased region" description="Polar residues" evidence="1">
    <location>
        <begin position="252"/>
        <end position="272"/>
    </location>
</feature>
<evidence type="ECO:0000313" key="2">
    <source>
        <dbReference type="EMBL" id="GAI85812.1"/>
    </source>
</evidence>
<accession>X1RYF2</accession>
<dbReference type="EMBL" id="BARW01008587">
    <property type="protein sequence ID" value="GAI85812.1"/>
    <property type="molecule type" value="Genomic_DNA"/>
</dbReference>
<gene>
    <name evidence="2" type="ORF">S12H4_17541</name>
</gene>
<organism evidence="2">
    <name type="scientific">marine sediment metagenome</name>
    <dbReference type="NCBI Taxonomy" id="412755"/>
    <lineage>
        <taxon>unclassified sequences</taxon>
        <taxon>metagenomes</taxon>
        <taxon>ecological metagenomes</taxon>
    </lineage>
</organism>
<proteinExistence type="predicted"/>
<evidence type="ECO:0000256" key="1">
    <source>
        <dbReference type="SAM" id="MobiDB-lite"/>
    </source>
</evidence>
<sequence length="290" mass="31026">VLNPKGGARFWSGAQTGVIQIQFPTWDSFHAQLTLDVFERKNDKAFRLIAAGRTSTGTTWNYTTAKIIGTPEPDAVKVRFARNPANDKWCILIGETTTVWASYLFAAIVNVASGYGQNIDRFKEGWDLSIVNDLTGYNIDRTIADATIAPEAIAAAKTDAALLNPSGMIIIWHGTIATIPSGWIICDGNSGTPNLLDRFIESVPTAATNPGATGGATAKATSGHIHTQPTHKHTVKPVTHISFEAGATINNAKDTQVTSSASGDDNTGSETDSIADIRPKYYDAAFLMKT</sequence>
<dbReference type="AlphaFoldDB" id="X1RYF2"/>
<comment type="caution">
    <text evidence="2">The sequence shown here is derived from an EMBL/GenBank/DDBJ whole genome shotgun (WGS) entry which is preliminary data.</text>
</comment>
<reference evidence="2" key="1">
    <citation type="journal article" date="2014" name="Front. Microbiol.">
        <title>High frequency of phylogenetically diverse reductive dehalogenase-homologous genes in deep subseafloor sedimentary metagenomes.</title>
        <authorList>
            <person name="Kawai M."/>
            <person name="Futagami T."/>
            <person name="Toyoda A."/>
            <person name="Takaki Y."/>
            <person name="Nishi S."/>
            <person name="Hori S."/>
            <person name="Arai W."/>
            <person name="Tsubouchi T."/>
            <person name="Morono Y."/>
            <person name="Uchiyama I."/>
            <person name="Ito T."/>
            <person name="Fujiyama A."/>
            <person name="Inagaki F."/>
            <person name="Takami H."/>
        </authorList>
    </citation>
    <scope>NUCLEOTIDE SEQUENCE</scope>
    <source>
        <strain evidence="2">Expedition CK06-06</strain>
    </source>
</reference>
<dbReference type="SUPFAM" id="SSF88874">
    <property type="entry name" value="Receptor-binding domain of short tail fibre protein gp12"/>
    <property type="match status" value="1"/>
</dbReference>
<evidence type="ECO:0008006" key="3">
    <source>
        <dbReference type="Google" id="ProtNLM"/>
    </source>
</evidence>
<feature type="compositionally biased region" description="Low complexity" evidence="1">
    <location>
        <begin position="210"/>
        <end position="223"/>
    </location>
</feature>
<name>X1RYF2_9ZZZZ</name>
<feature type="region of interest" description="Disordered" evidence="1">
    <location>
        <begin position="252"/>
        <end position="273"/>
    </location>
</feature>
<feature type="region of interest" description="Disordered" evidence="1">
    <location>
        <begin position="210"/>
        <end position="233"/>
    </location>
</feature>
<feature type="non-terminal residue" evidence="2">
    <location>
        <position position="1"/>
    </location>
</feature>